<evidence type="ECO:0000313" key="3">
    <source>
        <dbReference type="Proteomes" id="UP000030641"/>
    </source>
</evidence>
<evidence type="ECO:0000256" key="1">
    <source>
        <dbReference type="SAM" id="MobiDB-lite"/>
    </source>
</evidence>
<dbReference type="AlphaFoldDB" id="A0A074Y8S4"/>
<gene>
    <name evidence="2" type="ORF">AUEXF2481DRAFT_431283</name>
</gene>
<keyword evidence="3" id="KW-1185">Reference proteome</keyword>
<name>A0A074Y8S4_AURSE</name>
<dbReference type="HOGENOM" id="CLU_408801_0_0_1"/>
<feature type="region of interest" description="Disordered" evidence="1">
    <location>
        <begin position="361"/>
        <end position="447"/>
    </location>
</feature>
<evidence type="ECO:0008006" key="4">
    <source>
        <dbReference type="Google" id="ProtNLM"/>
    </source>
</evidence>
<organism evidence="2 3">
    <name type="scientific">Aureobasidium subglaciale (strain EXF-2481)</name>
    <name type="common">Aureobasidium pullulans var. subglaciale</name>
    <dbReference type="NCBI Taxonomy" id="1043005"/>
    <lineage>
        <taxon>Eukaryota</taxon>
        <taxon>Fungi</taxon>
        <taxon>Dikarya</taxon>
        <taxon>Ascomycota</taxon>
        <taxon>Pezizomycotina</taxon>
        <taxon>Dothideomycetes</taxon>
        <taxon>Dothideomycetidae</taxon>
        <taxon>Dothideales</taxon>
        <taxon>Saccotheciaceae</taxon>
        <taxon>Aureobasidium</taxon>
    </lineage>
</organism>
<dbReference type="OrthoDB" id="438641at2759"/>
<feature type="compositionally biased region" description="Polar residues" evidence="1">
    <location>
        <begin position="388"/>
        <end position="403"/>
    </location>
</feature>
<dbReference type="EMBL" id="KL584771">
    <property type="protein sequence ID" value="KEQ92409.1"/>
    <property type="molecule type" value="Genomic_DNA"/>
</dbReference>
<feature type="compositionally biased region" description="Polar residues" evidence="1">
    <location>
        <begin position="419"/>
        <end position="434"/>
    </location>
</feature>
<dbReference type="RefSeq" id="XP_013340908.1">
    <property type="nucleotide sequence ID" value="XM_013485454.1"/>
</dbReference>
<proteinExistence type="predicted"/>
<dbReference type="InParanoid" id="A0A074Y8S4"/>
<reference evidence="2 3" key="1">
    <citation type="journal article" date="2014" name="BMC Genomics">
        <title>Genome sequencing of four Aureobasidium pullulans varieties: biotechnological potential, stress tolerance, and description of new species.</title>
        <authorList>
            <person name="Gostin Ar C."/>
            <person name="Ohm R.A."/>
            <person name="Kogej T."/>
            <person name="Sonjak S."/>
            <person name="Turk M."/>
            <person name="Zajc J."/>
            <person name="Zalar P."/>
            <person name="Grube M."/>
            <person name="Sun H."/>
            <person name="Han J."/>
            <person name="Sharma A."/>
            <person name="Chiniquy J."/>
            <person name="Ngan C.Y."/>
            <person name="Lipzen A."/>
            <person name="Barry K."/>
            <person name="Grigoriev I.V."/>
            <person name="Gunde-Cimerman N."/>
        </authorList>
    </citation>
    <scope>NUCLEOTIDE SEQUENCE [LARGE SCALE GENOMIC DNA]</scope>
    <source>
        <strain evidence="2 3">EXF-2481</strain>
    </source>
</reference>
<protein>
    <recommendedName>
        <fullName evidence="4">SET domain-containing protein</fullName>
    </recommendedName>
</protein>
<evidence type="ECO:0000313" key="2">
    <source>
        <dbReference type="EMBL" id="KEQ92409.1"/>
    </source>
</evidence>
<dbReference type="Gene3D" id="1.25.40.10">
    <property type="entry name" value="Tetratricopeptide repeat domain"/>
    <property type="match status" value="1"/>
</dbReference>
<accession>A0A074Y8S4</accession>
<dbReference type="InterPro" id="IPR011990">
    <property type="entry name" value="TPR-like_helical_dom_sf"/>
</dbReference>
<sequence>MDSPMLSSPALGLRPKRSLRMEHAIVDANKLIHQSKYKEAYDLYSRVLDAKSHPVAYLNRAVCLLGTGQPHLAVNDAQRAYIMAQSIIDACRGDGEINDHVRRFDHYILEYTEECGNALSRGDTWCRSSSAAFQSGHRTFKLTRMTLLTEEVEEVAGKKKTMPPVVDLKCKALFRLVEALSRCGRGPAYTALQILDDVLDANSSDTTKYALLPFVYNELKALYKTVENKLLNDLMEGKLSTADRQLTLSRFGLLDSSQYGFSKRKSDRDLLNNCILTVDTNSIAQYDDKIGVPIALVAVQDVFEGMALFTESLPFAVSTAKTTDKSELATVCDTCCADLQMSSPFVLRVLIEELKQAEAKRTARRNARTARREAGATSSPAHRRTTAVDGSSESPPLASTNEADNNDDDSGSDHEWDSEASSGETETCSDNSVPDTPHRGRPTNRPGIFETADIQVCRSGNEKKRENFSFCSVDCYELAKATYHDSICGSYLEDYLRQSIITASEDPRLPSVDAQRLHLLLLVRVLGWAYATSTDPIDLPVVHLLMASPRFGPLKDGASIPWSYHNNVVRPFQIFQAMDGRGDAPKSVVNPDYSDGRVINTIIALIQRHVTTADKILWFKTYDEEGYHEQTFPYADKPGLEDGDENVVFGRLHPLCDLVPLAAMPEEANVELVDIGDGRIICLPLFATNDEPCLKKGTKLLLRDATPRLATLTERTNYGRKEDYGEGGTMMDVDHEEDILEEEPEEEYSGYVEEESYGANEEMDAFADEDDE</sequence>
<feature type="region of interest" description="Disordered" evidence="1">
    <location>
        <begin position="739"/>
        <end position="772"/>
    </location>
</feature>
<dbReference type="GeneID" id="25367326"/>
<dbReference type="SUPFAM" id="SSF48452">
    <property type="entry name" value="TPR-like"/>
    <property type="match status" value="1"/>
</dbReference>
<dbReference type="Proteomes" id="UP000030641">
    <property type="component" value="Unassembled WGS sequence"/>
</dbReference>